<dbReference type="EMBL" id="QKYN01000084">
    <property type="protein sequence ID" value="RAG83590.1"/>
    <property type="molecule type" value="Genomic_DNA"/>
</dbReference>
<dbReference type="InterPro" id="IPR015797">
    <property type="entry name" value="NUDIX_hydrolase-like_dom_sf"/>
</dbReference>
<keyword evidence="3 4" id="KW-0378">Hydrolase</keyword>
<evidence type="ECO:0000256" key="4">
    <source>
        <dbReference type="RuleBase" id="RU003476"/>
    </source>
</evidence>
<dbReference type="Proteomes" id="UP000248889">
    <property type="component" value="Unassembled WGS sequence"/>
</dbReference>
<dbReference type="InterPro" id="IPR020084">
    <property type="entry name" value="NUDIX_hydrolase_CS"/>
</dbReference>
<dbReference type="PRINTS" id="PR00502">
    <property type="entry name" value="NUDIXFAMILY"/>
</dbReference>
<evidence type="ECO:0000313" key="7">
    <source>
        <dbReference type="EMBL" id="RAG83590.1"/>
    </source>
</evidence>
<protein>
    <recommendedName>
        <fullName evidence="6">Nudix hydrolase domain-containing protein</fullName>
    </recommendedName>
</protein>
<reference evidence="7 8" key="1">
    <citation type="submission" date="2018-06" db="EMBL/GenBank/DDBJ databases">
        <title>Streptacidiphilus pinicola sp. nov., isolated from pine grove soil.</title>
        <authorList>
            <person name="Roh S.G."/>
            <person name="Park S."/>
            <person name="Kim M.-K."/>
            <person name="Yun B.-R."/>
            <person name="Park J."/>
            <person name="Kim M.J."/>
            <person name="Kim Y.S."/>
            <person name="Kim S.B."/>
        </authorList>
    </citation>
    <scope>NUCLEOTIDE SEQUENCE [LARGE SCALE GENOMIC DNA]</scope>
    <source>
        <strain evidence="7 8">MMS16-CNU450</strain>
    </source>
</reference>
<evidence type="ECO:0000256" key="3">
    <source>
        <dbReference type="ARBA" id="ARBA00022801"/>
    </source>
</evidence>
<comment type="caution">
    <text evidence="7">The sequence shown here is derived from an EMBL/GenBank/DDBJ whole genome shotgun (WGS) entry which is preliminary data.</text>
</comment>
<feature type="compositionally biased region" description="Basic residues" evidence="5">
    <location>
        <begin position="1"/>
        <end position="23"/>
    </location>
</feature>
<accession>A0A2X0K8S8</accession>
<name>A0A2X0K8S8_9ACTN</name>
<dbReference type="AlphaFoldDB" id="A0A2X0K8S8"/>
<feature type="region of interest" description="Disordered" evidence="5">
    <location>
        <begin position="1"/>
        <end position="48"/>
    </location>
</feature>
<dbReference type="PROSITE" id="PS51462">
    <property type="entry name" value="NUDIX"/>
    <property type="match status" value="1"/>
</dbReference>
<dbReference type="GO" id="GO:0016787">
    <property type="term" value="F:hydrolase activity"/>
    <property type="evidence" value="ECO:0007669"/>
    <property type="project" value="UniProtKB-KW"/>
</dbReference>
<keyword evidence="8" id="KW-1185">Reference proteome</keyword>
<gene>
    <name evidence="7" type="ORF">DN069_21615</name>
</gene>
<dbReference type="PANTHER" id="PTHR43046:SF14">
    <property type="entry name" value="MUTT_NUDIX FAMILY PROTEIN"/>
    <property type="match status" value="1"/>
</dbReference>
<evidence type="ECO:0000259" key="6">
    <source>
        <dbReference type="PROSITE" id="PS51462"/>
    </source>
</evidence>
<evidence type="ECO:0000256" key="5">
    <source>
        <dbReference type="SAM" id="MobiDB-lite"/>
    </source>
</evidence>
<comment type="similarity">
    <text evidence="2 4">Belongs to the Nudix hydrolase family.</text>
</comment>
<dbReference type="Gene3D" id="3.90.79.10">
    <property type="entry name" value="Nucleoside Triphosphate Pyrophosphohydrolase"/>
    <property type="match status" value="1"/>
</dbReference>
<evidence type="ECO:0000256" key="2">
    <source>
        <dbReference type="ARBA" id="ARBA00005582"/>
    </source>
</evidence>
<dbReference type="SUPFAM" id="SSF55811">
    <property type="entry name" value="Nudix"/>
    <property type="match status" value="1"/>
</dbReference>
<dbReference type="Pfam" id="PF00293">
    <property type="entry name" value="NUDIX"/>
    <property type="match status" value="1"/>
</dbReference>
<feature type="domain" description="Nudix hydrolase" evidence="6">
    <location>
        <begin position="67"/>
        <end position="208"/>
    </location>
</feature>
<dbReference type="PANTHER" id="PTHR43046">
    <property type="entry name" value="GDP-MANNOSE MANNOSYL HYDROLASE"/>
    <property type="match status" value="1"/>
</dbReference>
<dbReference type="PROSITE" id="PS00893">
    <property type="entry name" value="NUDIX_BOX"/>
    <property type="match status" value="1"/>
</dbReference>
<evidence type="ECO:0000313" key="8">
    <source>
        <dbReference type="Proteomes" id="UP000248889"/>
    </source>
</evidence>
<dbReference type="InterPro" id="IPR000086">
    <property type="entry name" value="NUDIX_hydrolase_dom"/>
</dbReference>
<dbReference type="InterPro" id="IPR020476">
    <property type="entry name" value="Nudix_hydrolase"/>
</dbReference>
<evidence type="ECO:0000256" key="1">
    <source>
        <dbReference type="ARBA" id="ARBA00001946"/>
    </source>
</evidence>
<dbReference type="OrthoDB" id="9804442at2"/>
<organism evidence="7 8">
    <name type="scientific">Streptacidiphilus pinicola</name>
    <dbReference type="NCBI Taxonomy" id="2219663"/>
    <lineage>
        <taxon>Bacteria</taxon>
        <taxon>Bacillati</taxon>
        <taxon>Actinomycetota</taxon>
        <taxon>Actinomycetes</taxon>
        <taxon>Kitasatosporales</taxon>
        <taxon>Streptomycetaceae</taxon>
        <taxon>Streptacidiphilus</taxon>
    </lineage>
</organism>
<comment type="cofactor">
    <cofactor evidence="1">
        <name>Mg(2+)</name>
        <dbReference type="ChEBI" id="CHEBI:18420"/>
    </cofactor>
</comment>
<sequence length="220" mass="24317">MRRRGRHRPAAGRGLPRRSRPVHPRTGLNRGRDERSDQPGSVLSGSAEREIASVVNDTGEQDPHHDGPRVSARAVILDQDERLLVVRQRAVDRDVHVLPGGRVEIGETAAEAVRREVWEETGLRVTVGDLLWVREFLPERHLGHPLHTTAMQQLQLVFHAHLQADPASAEPRRPDRSQTALVWHPLADLDSLTLLPLGLNGYLAALAAGPTSPMYLGDLA</sequence>
<proteinExistence type="inferred from homology"/>